<protein>
    <submittedName>
        <fullName evidence="4">Anion-transporting ATPase</fullName>
    </submittedName>
</protein>
<dbReference type="InterPro" id="IPR025723">
    <property type="entry name" value="ArsA/GET3_ATPase-like"/>
</dbReference>
<dbReference type="InterPro" id="IPR008978">
    <property type="entry name" value="HSP20-like_chaperone"/>
</dbReference>
<dbReference type="SUPFAM" id="SSF52540">
    <property type="entry name" value="P-loop containing nucleoside triphosphate hydrolases"/>
    <property type="match status" value="1"/>
</dbReference>
<reference evidence="4" key="2">
    <citation type="journal article" date="2019" name="Genome Biol. Evol.">
        <title>Day and night: Metabolic profiles and evolutionary relationships of six axenic non-marine cyanobacteria.</title>
        <authorList>
            <person name="Will S.E."/>
            <person name="Henke P."/>
            <person name="Boedeker C."/>
            <person name="Huang S."/>
            <person name="Brinkmann H."/>
            <person name="Rohde M."/>
            <person name="Jarek M."/>
            <person name="Friedl T."/>
            <person name="Seufert S."/>
            <person name="Schumacher M."/>
            <person name="Overmann J."/>
            <person name="Neumann-Schaal M."/>
            <person name="Petersen J."/>
        </authorList>
    </citation>
    <scope>NUCLEOTIDE SEQUENCE [LARGE SCALE GENOMIC DNA]</scope>
    <source>
        <strain evidence="4">PCC 7102</strain>
    </source>
</reference>
<dbReference type="Proteomes" id="UP000271624">
    <property type="component" value="Unassembled WGS sequence"/>
</dbReference>
<name>A0A3S1CRX0_9CYAN</name>
<dbReference type="InterPro" id="IPR040612">
    <property type="entry name" value="ArsA_HSP20-like"/>
</dbReference>
<dbReference type="CDD" id="cd02035">
    <property type="entry name" value="ArsA"/>
    <property type="match status" value="1"/>
</dbReference>
<gene>
    <name evidence="4" type="ORF">DSM106972_025710</name>
</gene>
<evidence type="ECO:0000313" key="5">
    <source>
        <dbReference type="Proteomes" id="UP000271624"/>
    </source>
</evidence>
<evidence type="ECO:0000313" key="4">
    <source>
        <dbReference type="EMBL" id="RUT07310.1"/>
    </source>
</evidence>
<dbReference type="PANTHER" id="PTHR43868">
    <property type="entry name" value="OS02G0711200 PROTEIN"/>
    <property type="match status" value="1"/>
</dbReference>
<dbReference type="AlphaFoldDB" id="A0A3S1CRX0"/>
<comment type="similarity">
    <text evidence="1">Belongs to the arsA ATPase family.</text>
</comment>
<dbReference type="InterPro" id="IPR053262">
    <property type="entry name" value="ArsA_ATPase-like"/>
</dbReference>
<organism evidence="4 5">
    <name type="scientific">Dulcicalothrix desertica PCC 7102</name>
    <dbReference type="NCBI Taxonomy" id="232991"/>
    <lineage>
        <taxon>Bacteria</taxon>
        <taxon>Bacillati</taxon>
        <taxon>Cyanobacteriota</taxon>
        <taxon>Cyanophyceae</taxon>
        <taxon>Nostocales</taxon>
        <taxon>Calotrichaceae</taxon>
        <taxon>Dulcicalothrix</taxon>
    </lineage>
</organism>
<proteinExistence type="inferred from homology"/>
<dbReference type="Gene3D" id="3.40.50.300">
    <property type="entry name" value="P-loop containing nucleotide triphosphate hydrolases"/>
    <property type="match status" value="1"/>
</dbReference>
<keyword evidence="5" id="KW-1185">Reference proteome</keyword>
<dbReference type="InterPro" id="IPR027417">
    <property type="entry name" value="P-loop_NTPase"/>
</dbReference>
<dbReference type="PANTHER" id="PTHR43868:SF1">
    <property type="entry name" value="P-LOOP CONTAINING NUCLEOSIDE TRIPHOSPHATE HYDROLASES SUPERFAMILY PROTEIN"/>
    <property type="match status" value="1"/>
</dbReference>
<feature type="domain" description="ArsA/GET3 Anion-transporting ATPase-like" evidence="2">
    <location>
        <begin position="3"/>
        <end position="251"/>
    </location>
</feature>
<dbReference type="CDD" id="cd06464">
    <property type="entry name" value="ACD_sHsps-like"/>
    <property type="match status" value="1"/>
</dbReference>
<dbReference type="Gene3D" id="2.60.40.790">
    <property type="match status" value="1"/>
</dbReference>
<accession>A0A3S1CRX0</accession>
<evidence type="ECO:0000259" key="3">
    <source>
        <dbReference type="Pfam" id="PF17886"/>
    </source>
</evidence>
<sequence length="367" mass="41261">MSRIITFLGKACTGQTTLAVATAKWFAKNSQRVLLVTHNPSPYAEVLLETSLKPVPLHIAPLLDVVQLQTTVLLEQVWDEVKKWLALYIPDSVKVDVYSGEVVILPGFDSLLGFNALQQYYQSDDYDVIIYDGRGDLESLRLFGLPESADWYFRRFREVFESLDLSKIADSIGGPIASAFVAANMDSRKVHEAIGQIQSWITKSLAVVGDAKRLTAYLVTTDEVGATREARWLWGSAQQIDLRVSGVLLYQSHAVENKALLDEAFSPLEVNLIPRLQKLDWEPLLQALPDFNNIPHIPQPLTFDLQQRQVKVFLPGFTKQQVKLTILGTELTVEAGEQRRNIVLPKELRNQPVVGGKFEEPYLIISF</sequence>
<dbReference type="Pfam" id="PF17886">
    <property type="entry name" value="ArsA_HSP20"/>
    <property type="match status" value="1"/>
</dbReference>
<dbReference type="OrthoDB" id="9780677at2"/>
<feature type="domain" description="ArsA HSP20-like" evidence="3">
    <location>
        <begin position="308"/>
        <end position="367"/>
    </location>
</feature>
<evidence type="ECO:0000259" key="2">
    <source>
        <dbReference type="Pfam" id="PF02374"/>
    </source>
</evidence>
<dbReference type="Pfam" id="PF02374">
    <property type="entry name" value="ArsA_ATPase"/>
    <property type="match status" value="1"/>
</dbReference>
<evidence type="ECO:0000256" key="1">
    <source>
        <dbReference type="ARBA" id="ARBA00011040"/>
    </source>
</evidence>
<dbReference type="RefSeq" id="WP_127081128.1">
    <property type="nucleotide sequence ID" value="NZ_RSCL01000005.1"/>
</dbReference>
<comment type="caution">
    <text evidence="4">The sequence shown here is derived from an EMBL/GenBank/DDBJ whole genome shotgun (WGS) entry which is preliminary data.</text>
</comment>
<dbReference type="EMBL" id="RSCL01000005">
    <property type="protein sequence ID" value="RUT07310.1"/>
    <property type="molecule type" value="Genomic_DNA"/>
</dbReference>
<reference evidence="4" key="1">
    <citation type="submission" date="2018-12" db="EMBL/GenBank/DDBJ databases">
        <authorList>
            <person name="Will S."/>
            <person name="Neumann-Schaal M."/>
            <person name="Henke P."/>
        </authorList>
    </citation>
    <scope>NUCLEOTIDE SEQUENCE</scope>
    <source>
        <strain evidence="4">PCC 7102</strain>
    </source>
</reference>